<dbReference type="Proteomes" id="UP000006272">
    <property type="component" value="Unassembled WGS sequence"/>
</dbReference>
<reference evidence="2 3" key="1">
    <citation type="submission" date="2012-07" db="EMBL/GenBank/DDBJ databases">
        <title>Draft genome sequence of Desulfovibrio magneticus str. Maddingley MBC34 obtained from a metagenomic sequence of a methanogenic enrichment isolated from coal-seam formation water in Victoria, Australia.</title>
        <authorList>
            <person name="Greenfield P."/>
            <person name="Hendry P."/>
            <person name="Li D."/>
            <person name="Rosewarne C.P."/>
            <person name="Tran-Dinh N."/>
            <person name="Elbourne L.D.H."/>
            <person name="Paulsen I.T."/>
            <person name="Midgley D.J."/>
        </authorList>
    </citation>
    <scope>NUCLEOTIDE SEQUENCE [LARGE SCALE GENOMIC DNA]</scope>
    <source>
        <strain evidence="3">Maddingley MBC34</strain>
    </source>
</reference>
<proteinExistence type="predicted"/>
<evidence type="ECO:0000313" key="3">
    <source>
        <dbReference type="Proteomes" id="UP000006272"/>
    </source>
</evidence>
<protein>
    <submittedName>
        <fullName evidence="2">Uncharacterized protein</fullName>
    </submittedName>
</protein>
<accession>K6FFR7</accession>
<dbReference type="EMBL" id="ALAO01000417">
    <property type="protein sequence ID" value="EKO37462.1"/>
    <property type="molecule type" value="Genomic_DNA"/>
</dbReference>
<feature type="compositionally biased region" description="Basic residues" evidence="1">
    <location>
        <begin position="9"/>
        <end position="20"/>
    </location>
</feature>
<sequence length="328" mass="36481">MDNSSRSGRPAKPRHPVAGGHLRRALKMLGKNWRKNTEDPEHVLNWEAWTAQGLPRSTTTIDADIRQGVPEERLAAYACCLGLSPGALLSPDTDLVALLGTARRGRKSSVPVVIPGFGPALCDEYLAFNSPHYLEKLFALLGGVYRAHYVLPIADFVNRCVFWVHRLEEGCLAARGLFMRFGLDNPFQATIFRWHNNLHVSYLCDNKKELGHFLLVDPLRHNLVARRDPFWLKGQGVTDSGLADNMPVSFTFRMQKLLVPHEGGLEGLWDRECADLRQRPSILPGDAEYASERAEVVSPDTLLSEGNGTLPPYDGEEKHENAPGRAAS</sequence>
<feature type="region of interest" description="Disordered" evidence="1">
    <location>
        <begin position="287"/>
        <end position="328"/>
    </location>
</feature>
<organism evidence="2 3">
    <name type="scientific">Solidesulfovibrio magneticus str. Maddingley MBC34</name>
    <dbReference type="NCBI Taxonomy" id="1206767"/>
    <lineage>
        <taxon>Bacteria</taxon>
        <taxon>Pseudomonadati</taxon>
        <taxon>Thermodesulfobacteriota</taxon>
        <taxon>Desulfovibrionia</taxon>
        <taxon>Desulfovibrionales</taxon>
        <taxon>Desulfovibrionaceae</taxon>
        <taxon>Solidesulfovibrio</taxon>
    </lineage>
</organism>
<dbReference type="AlphaFoldDB" id="K6FFR7"/>
<evidence type="ECO:0000313" key="2">
    <source>
        <dbReference type="EMBL" id="EKO37462.1"/>
    </source>
</evidence>
<dbReference type="PATRIC" id="fig|1206767.3.peg.3757"/>
<gene>
    <name evidence="2" type="ORF">B193_3861</name>
</gene>
<name>K6FFR7_9BACT</name>
<comment type="caution">
    <text evidence="2">The sequence shown here is derived from an EMBL/GenBank/DDBJ whole genome shotgun (WGS) entry which is preliminary data.</text>
</comment>
<evidence type="ECO:0000256" key="1">
    <source>
        <dbReference type="SAM" id="MobiDB-lite"/>
    </source>
</evidence>
<feature type="region of interest" description="Disordered" evidence="1">
    <location>
        <begin position="1"/>
        <end position="20"/>
    </location>
</feature>